<keyword evidence="1" id="KW-0472">Membrane</keyword>
<sequence>MDRYHVTLITIIIITIIKHSSTTKSIDSDSSSVFMKFELFHSRGNFTPVLVNDDNGEYHLQLSFPLFSIDFDLMLKYKQINFSGRNNFMVDEYHLQTTDHFDMNATIKVISEKKSLKTNNDNKWKQIEINAQFVLPVAKGFLPITLITWIERVATSDDGHIDHYQAKIKCKFGSFFTLDYQLKMEKQSNLFVNFNRKQCPYIRLNHTLQSDPPEWLYFQSSIEHSCPKISDLRIMIQSKSKRFPLANLELLQTFNLDTNGNEMMQMIHPIIDAMVAGFWQSIGSYSIYQKTLWMKVKPWYEHIKLDYIQQINDWDRFYTLSLSRKDFSRFSPKTQVGINSSTIVNPLTEIIKQIILYTSAIFNSTTSIVLSVLSTMESAIQQAIQSLMDHSSFEWQIHSFHLAIITLQVMLFIFYVGIQFIRTLRIFWLLTLAIKWVIIILLAIIIVISTVQILYWNNLEKIFY</sequence>
<dbReference type="AlphaFoldDB" id="A0A922IBJ8"/>
<accession>A0A922IBJ8</accession>
<dbReference type="Proteomes" id="UP000790347">
    <property type="component" value="Unassembled WGS sequence"/>
</dbReference>
<name>A0A922IBJ8_DERFA</name>
<gene>
    <name evidence="2" type="ORF">DERF_002920</name>
</gene>
<evidence type="ECO:0000313" key="3">
    <source>
        <dbReference type="Proteomes" id="UP000790347"/>
    </source>
</evidence>
<organism evidence="2 3">
    <name type="scientific">Dermatophagoides farinae</name>
    <name type="common">American house dust mite</name>
    <dbReference type="NCBI Taxonomy" id="6954"/>
    <lineage>
        <taxon>Eukaryota</taxon>
        <taxon>Metazoa</taxon>
        <taxon>Ecdysozoa</taxon>
        <taxon>Arthropoda</taxon>
        <taxon>Chelicerata</taxon>
        <taxon>Arachnida</taxon>
        <taxon>Acari</taxon>
        <taxon>Acariformes</taxon>
        <taxon>Sarcoptiformes</taxon>
        <taxon>Astigmata</taxon>
        <taxon>Psoroptidia</taxon>
        <taxon>Analgoidea</taxon>
        <taxon>Pyroglyphidae</taxon>
        <taxon>Dermatophagoidinae</taxon>
        <taxon>Dermatophagoides</taxon>
    </lineage>
</organism>
<protein>
    <submittedName>
        <fullName evidence="2">Uncharacterized protein</fullName>
    </submittedName>
</protein>
<feature type="transmembrane region" description="Helical" evidence="1">
    <location>
        <begin position="397"/>
        <end position="421"/>
    </location>
</feature>
<evidence type="ECO:0000313" key="2">
    <source>
        <dbReference type="EMBL" id="KAH9529012.1"/>
    </source>
</evidence>
<comment type="caution">
    <text evidence="2">The sequence shown here is derived from an EMBL/GenBank/DDBJ whole genome shotgun (WGS) entry which is preliminary data.</text>
</comment>
<keyword evidence="3" id="KW-1185">Reference proteome</keyword>
<evidence type="ECO:0000256" key="1">
    <source>
        <dbReference type="SAM" id="Phobius"/>
    </source>
</evidence>
<dbReference type="EMBL" id="ASGP02000001">
    <property type="protein sequence ID" value="KAH9529012.1"/>
    <property type="molecule type" value="Genomic_DNA"/>
</dbReference>
<reference evidence="2" key="1">
    <citation type="submission" date="2013-05" db="EMBL/GenBank/DDBJ databases">
        <authorList>
            <person name="Yim A.K.Y."/>
            <person name="Chan T.F."/>
            <person name="Ji K.M."/>
            <person name="Liu X.Y."/>
            <person name="Zhou J.W."/>
            <person name="Li R.Q."/>
            <person name="Yang K.Y."/>
            <person name="Li J."/>
            <person name="Li M."/>
            <person name="Law P.T.W."/>
            <person name="Wu Y.L."/>
            <person name="Cai Z.L."/>
            <person name="Qin H."/>
            <person name="Bao Y."/>
            <person name="Leung R.K.K."/>
            <person name="Ng P.K.S."/>
            <person name="Zou J."/>
            <person name="Zhong X.J."/>
            <person name="Ran P.X."/>
            <person name="Zhong N.S."/>
            <person name="Liu Z.G."/>
            <person name="Tsui S.K.W."/>
        </authorList>
    </citation>
    <scope>NUCLEOTIDE SEQUENCE</scope>
    <source>
        <strain evidence="2">Derf</strain>
        <tissue evidence="2">Whole organism</tissue>
    </source>
</reference>
<reference evidence="2" key="2">
    <citation type="journal article" date="2022" name="Res Sq">
        <title>Comparative Genomics Reveals Insights into the Divergent Evolution of Astigmatic Mites and Household Pest Adaptations.</title>
        <authorList>
            <person name="Xiong Q."/>
            <person name="Wan A.T.-Y."/>
            <person name="Liu X.-Y."/>
            <person name="Fung C.S.-H."/>
            <person name="Xiao X."/>
            <person name="Malainual N."/>
            <person name="Hou J."/>
            <person name="Wang L."/>
            <person name="Wang M."/>
            <person name="Yang K."/>
            <person name="Cui Y."/>
            <person name="Leung E."/>
            <person name="Nong W."/>
            <person name="Shin S.-K."/>
            <person name="Au S."/>
            <person name="Jeong K.Y."/>
            <person name="Chew F.T."/>
            <person name="Hui J."/>
            <person name="Leung T.F."/>
            <person name="Tungtrongchitr A."/>
            <person name="Zhong N."/>
            <person name="Liu Z."/>
            <person name="Tsui S."/>
        </authorList>
    </citation>
    <scope>NUCLEOTIDE SEQUENCE</scope>
    <source>
        <strain evidence="2">Derf</strain>
        <tissue evidence="2">Whole organism</tissue>
    </source>
</reference>
<proteinExistence type="predicted"/>
<feature type="transmembrane region" description="Helical" evidence="1">
    <location>
        <begin position="427"/>
        <end position="456"/>
    </location>
</feature>
<keyword evidence="1" id="KW-0812">Transmembrane</keyword>
<keyword evidence="1" id="KW-1133">Transmembrane helix</keyword>